<organism evidence="2 3">
    <name type="scientific">Cladorrhinum samala</name>
    <dbReference type="NCBI Taxonomy" id="585594"/>
    <lineage>
        <taxon>Eukaryota</taxon>
        <taxon>Fungi</taxon>
        <taxon>Dikarya</taxon>
        <taxon>Ascomycota</taxon>
        <taxon>Pezizomycotina</taxon>
        <taxon>Sordariomycetes</taxon>
        <taxon>Sordariomycetidae</taxon>
        <taxon>Sordariales</taxon>
        <taxon>Podosporaceae</taxon>
        <taxon>Cladorrhinum</taxon>
    </lineage>
</organism>
<dbReference type="AlphaFoldDB" id="A0AAV9HHQ4"/>
<sequence>MAGRFVLFLLASAITAVQAQGNSACAHWCKDNFPNPGADCTSLAAKRLGPCYECGPLKTVPSKQLCAGSCADTLTDNANCGSCGNACGSEAVCTNGVCKPLVTPCDTPFRCGYDIPRCGGGGPGTYCVCFPRPGHPNGANACIDAWAAGCGQQCSSDADCPSAELCFSSCCGQTCIRRIAICPAPASPSRLFRRGTFDDIAATSPLLNATVAQQQQQQQHQ</sequence>
<comment type="caution">
    <text evidence="2">The sequence shown here is derived from an EMBL/GenBank/DDBJ whole genome shotgun (WGS) entry which is preliminary data.</text>
</comment>
<evidence type="ECO:0000313" key="2">
    <source>
        <dbReference type="EMBL" id="KAK4460367.1"/>
    </source>
</evidence>
<keyword evidence="1" id="KW-0732">Signal</keyword>
<dbReference type="Proteomes" id="UP001321749">
    <property type="component" value="Unassembled WGS sequence"/>
</dbReference>
<keyword evidence="3" id="KW-1185">Reference proteome</keyword>
<proteinExistence type="predicted"/>
<reference evidence="2" key="2">
    <citation type="submission" date="2023-06" db="EMBL/GenBank/DDBJ databases">
        <authorList>
            <consortium name="Lawrence Berkeley National Laboratory"/>
            <person name="Mondo S.J."/>
            <person name="Hensen N."/>
            <person name="Bonometti L."/>
            <person name="Westerberg I."/>
            <person name="Brannstrom I.O."/>
            <person name="Guillou S."/>
            <person name="Cros-Aarteil S."/>
            <person name="Calhoun S."/>
            <person name="Haridas S."/>
            <person name="Kuo A."/>
            <person name="Pangilinan J."/>
            <person name="Riley R."/>
            <person name="Labutti K."/>
            <person name="Andreopoulos B."/>
            <person name="Lipzen A."/>
            <person name="Chen C."/>
            <person name="Yanf M."/>
            <person name="Daum C."/>
            <person name="Ng V."/>
            <person name="Clum A."/>
            <person name="Steindorff A."/>
            <person name="Ohm R."/>
            <person name="Martin F."/>
            <person name="Silar P."/>
            <person name="Natvig D."/>
            <person name="Lalanne C."/>
            <person name="Gautier V."/>
            <person name="Ament-Velasquez S.L."/>
            <person name="Kruys A."/>
            <person name="Hutchinson M.I."/>
            <person name="Powell A.J."/>
            <person name="Barry K."/>
            <person name="Miller A.N."/>
            <person name="Grigoriev I.V."/>
            <person name="Debuchy R."/>
            <person name="Gladieux P."/>
            <person name="Thoren M.H."/>
            <person name="Johannesson H."/>
        </authorList>
    </citation>
    <scope>NUCLEOTIDE SEQUENCE</scope>
    <source>
        <strain evidence="2">PSN324</strain>
    </source>
</reference>
<evidence type="ECO:0000256" key="1">
    <source>
        <dbReference type="SAM" id="SignalP"/>
    </source>
</evidence>
<accession>A0AAV9HHQ4</accession>
<protein>
    <submittedName>
        <fullName evidence="2">Uncharacterized protein</fullName>
    </submittedName>
</protein>
<feature type="signal peptide" evidence="1">
    <location>
        <begin position="1"/>
        <end position="19"/>
    </location>
</feature>
<feature type="chain" id="PRO_5043743025" evidence="1">
    <location>
        <begin position="20"/>
        <end position="221"/>
    </location>
</feature>
<name>A0AAV9HHQ4_9PEZI</name>
<dbReference type="EMBL" id="MU865013">
    <property type="protein sequence ID" value="KAK4460367.1"/>
    <property type="molecule type" value="Genomic_DNA"/>
</dbReference>
<evidence type="ECO:0000313" key="3">
    <source>
        <dbReference type="Proteomes" id="UP001321749"/>
    </source>
</evidence>
<reference evidence="2" key="1">
    <citation type="journal article" date="2023" name="Mol. Phylogenet. Evol.">
        <title>Genome-scale phylogeny and comparative genomics of the fungal order Sordariales.</title>
        <authorList>
            <person name="Hensen N."/>
            <person name="Bonometti L."/>
            <person name="Westerberg I."/>
            <person name="Brannstrom I.O."/>
            <person name="Guillou S."/>
            <person name="Cros-Aarteil S."/>
            <person name="Calhoun S."/>
            <person name="Haridas S."/>
            <person name="Kuo A."/>
            <person name="Mondo S."/>
            <person name="Pangilinan J."/>
            <person name="Riley R."/>
            <person name="LaButti K."/>
            <person name="Andreopoulos B."/>
            <person name="Lipzen A."/>
            <person name="Chen C."/>
            <person name="Yan M."/>
            <person name="Daum C."/>
            <person name="Ng V."/>
            <person name="Clum A."/>
            <person name="Steindorff A."/>
            <person name="Ohm R.A."/>
            <person name="Martin F."/>
            <person name="Silar P."/>
            <person name="Natvig D.O."/>
            <person name="Lalanne C."/>
            <person name="Gautier V."/>
            <person name="Ament-Velasquez S.L."/>
            <person name="Kruys A."/>
            <person name="Hutchinson M.I."/>
            <person name="Powell A.J."/>
            <person name="Barry K."/>
            <person name="Miller A.N."/>
            <person name="Grigoriev I.V."/>
            <person name="Debuchy R."/>
            <person name="Gladieux P."/>
            <person name="Hiltunen Thoren M."/>
            <person name="Johannesson H."/>
        </authorList>
    </citation>
    <scope>NUCLEOTIDE SEQUENCE</scope>
    <source>
        <strain evidence="2">PSN324</strain>
    </source>
</reference>
<gene>
    <name evidence="2" type="ORF">QBC42DRAFT_253461</name>
</gene>